<evidence type="ECO:0000313" key="3">
    <source>
        <dbReference type="Ensembl" id="ENSNMLP00000028319.1"/>
    </source>
</evidence>
<dbReference type="InterPro" id="IPR018378">
    <property type="entry name" value="C-type_lectin_CS"/>
</dbReference>
<dbReference type="SUPFAM" id="SSF56436">
    <property type="entry name" value="C-type lectin-like"/>
    <property type="match status" value="1"/>
</dbReference>
<dbReference type="Gene3D" id="3.10.100.10">
    <property type="entry name" value="Mannose-Binding Protein A, subunit A"/>
    <property type="match status" value="1"/>
</dbReference>
<accession>A0A8C6TXY9</accession>
<feature type="domain" description="C-type lectin" evidence="2">
    <location>
        <begin position="42"/>
        <end position="156"/>
    </location>
</feature>
<dbReference type="PANTHER" id="PTHR45784:SF8">
    <property type="entry name" value="C-TYPE MANNOSE RECEPTOR 2-RELATED"/>
    <property type="match status" value="1"/>
</dbReference>
<dbReference type="Proteomes" id="UP000694523">
    <property type="component" value="Unplaced"/>
</dbReference>
<reference evidence="3" key="1">
    <citation type="submission" date="2025-08" db="UniProtKB">
        <authorList>
            <consortium name="Ensembl"/>
        </authorList>
    </citation>
    <scope>IDENTIFICATION</scope>
</reference>
<sequence length="156" mass="18243">MWSGAGRADYHNVLAGFLPYLDHKYGLWTRNGWYAYTEVPQFTSFCFSLIVVDQRMSWEDALMYCRGHHTDLTSLLSDTETKLALGKLRPEHVSERVWIGLRFLEDRWMWMTGESLNYTAWAQESDCPQRGRCGAVNKAGVWEDWDCNDKLNFICQ</sequence>
<reference evidence="3" key="2">
    <citation type="submission" date="2025-09" db="UniProtKB">
        <authorList>
            <consortium name="Ensembl"/>
        </authorList>
    </citation>
    <scope>IDENTIFICATION</scope>
</reference>
<dbReference type="InterPro" id="IPR001304">
    <property type="entry name" value="C-type_lectin-like"/>
</dbReference>
<dbReference type="PROSITE" id="PS50041">
    <property type="entry name" value="C_TYPE_LECTIN_2"/>
    <property type="match status" value="1"/>
</dbReference>
<dbReference type="InterPro" id="IPR016187">
    <property type="entry name" value="CTDL_fold"/>
</dbReference>
<dbReference type="InterPro" id="IPR016186">
    <property type="entry name" value="C-type_lectin-like/link_sf"/>
</dbReference>
<evidence type="ECO:0000256" key="1">
    <source>
        <dbReference type="ARBA" id="ARBA00023157"/>
    </source>
</evidence>
<dbReference type="Pfam" id="PF00059">
    <property type="entry name" value="Lectin_C"/>
    <property type="match status" value="1"/>
</dbReference>
<protein>
    <recommendedName>
        <fullName evidence="2">C-type lectin domain-containing protein</fullName>
    </recommendedName>
</protein>
<evidence type="ECO:0000313" key="4">
    <source>
        <dbReference type="Proteomes" id="UP000694523"/>
    </source>
</evidence>
<dbReference type="SMART" id="SM00034">
    <property type="entry name" value="CLECT"/>
    <property type="match status" value="1"/>
</dbReference>
<keyword evidence="4" id="KW-1185">Reference proteome</keyword>
<dbReference type="PROSITE" id="PS00615">
    <property type="entry name" value="C_TYPE_LECTIN_1"/>
    <property type="match status" value="1"/>
</dbReference>
<name>A0A8C6TXY9_9GOBI</name>
<evidence type="ECO:0000259" key="2">
    <source>
        <dbReference type="PROSITE" id="PS50041"/>
    </source>
</evidence>
<dbReference type="AlphaFoldDB" id="A0A8C6TXY9"/>
<dbReference type="Ensembl" id="ENSNMLT00000031623.1">
    <property type="protein sequence ID" value="ENSNMLP00000028319.1"/>
    <property type="gene ID" value="ENSNMLG00000018015.1"/>
</dbReference>
<organism evidence="3 4">
    <name type="scientific">Neogobius melanostomus</name>
    <name type="common">round goby</name>
    <dbReference type="NCBI Taxonomy" id="47308"/>
    <lineage>
        <taxon>Eukaryota</taxon>
        <taxon>Metazoa</taxon>
        <taxon>Chordata</taxon>
        <taxon>Craniata</taxon>
        <taxon>Vertebrata</taxon>
        <taxon>Euteleostomi</taxon>
        <taxon>Actinopterygii</taxon>
        <taxon>Neopterygii</taxon>
        <taxon>Teleostei</taxon>
        <taxon>Neoteleostei</taxon>
        <taxon>Acanthomorphata</taxon>
        <taxon>Gobiaria</taxon>
        <taxon>Gobiiformes</taxon>
        <taxon>Gobioidei</taxon>
        <taxon>Gobiidae</taxon>
        <taxon>Benthophilinae</taxon>
        <taxon>Neogobiini</taxon>
        <taxon>Neogobius</taxon>
    </lineage>
</organism>
<dbReference type="PANTHER" id="PTHR45784">
    <property type="entry name" value="C-TYPE LECTIN DOMAIN FAMILY 20 MEMBER A-RELATED"/>
    <property type="match status" value="1"/>
</dbReference>
<keyword evidence="1" id="KW-1015">Disulfide bond</keyword>
<proteinExistence type="predicted"/>